<feature type="compositionally biased region" description="Basic and acidic residues" evidence="2">
    <location>
        <begin position="157"/>
        <end position="197"/>
    </location>
</feature>
<sequence>MNGAFLGQLRNQGKILITSHKFSTKSYSDEPPVETGRLCEKLLCEKCQVDKRNGKCGLDGCEFRIIRSGFKQVDHLKHIKFKCPMGNCEAKLSFEGFCIHASEGCQAKPLRKKEIPLEETGFLRKDKNNNNFQLQSYEDDEQTNMVHAMPKRPPVTRIEDENLGRSMESLKLRDEGSEKERSRQKKSSKENNKKEAIPSHLCGTPLSSVKAPEGYYDDNPAFDALRQQGIALKNGMFGNHEKFDFPIGMRPVPEVSGHPKDRQYKVVPERQEMNMQQQNMMYPTHTPDGFLIPPDIDVHPDGAPIPKKPSGRAPPTHEEMIINLTAEKDALEEKLLQERKDWRAEQKRLKNKISVLEKLSTDFKGSDEGLGKVVRELQAHAVQVEKERDAAQRKVRHLEKVMEKIVNDSSRQSAAALKLADSQEKMRVFALIGLAAALHNHVQKKTFQLARKQRQTLLLPGEACSDNHQTFMISMRIIDLPKTTSSPYDFYIRLNGTKANSALICFRDYEKLLSGENQVNLIFALHEYIGHLRDVDIAVDNADFESGQMIGQLTQIEIRDGIDFAWGDFAVTKDFGPWFLYIREKPLNLELTNLVYEKTLLNFYFPTVLFSTISLSNNANWDPIDIKNMLVAKIEEVFTAFMIITMFIFLRDPTWWSAFHKADQTTLNLHGGAGMYPFMWTIVGITTAITTLIGIILRKLHAKPNSGKIEPEMISLPHEKWIEMDWREQSLFLRSLLSRKEHSGTRTLVNRQLQQEKIVTNCPPGEFHKATAANIRSRMTNLPQELAAADTENSNFFITKMTTMKPSYVGTLHKISKDLLKPTGTRYIRREVYRLENKIVDNISLSECYSRERSLIQRVRKSFEDEDCPDSILYENIGDRQKPTTTRGIPLPPTPEPEEELAEGIPRHVDREFSEYSVESQKLQSQIMTKA</sequence>
<evidence type="ECO:0000313" key="4">
    <source>
        <dbReference type="EMBL" id="CAG5113513.1"/>
    </source>
</evidence>
<evidence type="ECO:0000256" key="2">
    <source>
        <dbReference type="SAM" id="MobiDB-lite"/>
    </source>
</evidence>
<organism evidence="4 5">
    <name type="scientific">Oikopleura dioica</name>
    <name type="common">Tunicate</name>
    <dbReference type="NCBI Taxonomy" id="34765"/>
    <lineage>
        <taxon>Eukaryota</taxon>
        <taxon>Metazoa</taxon>
        <taxon>Chordata</taxon>
        <taxon>Tunicata</taxon>
        <taxon>Appendicularia</taxon>
        <taxon>Copelata</taxon>
        <taxon>Oikopleuridae</taxon>
        <taxon>Oikopleura</taxon>
    </lineage>
</organism>
<keyword evidence="5" id="KW-1185">Reference proteome</keyword>
<proteinExistence type="predicted"/>
<feature type="transmembrane region" description="Helical" evidence="3">
    <location>
        <begin position="637"/>
        <end position="658"/>
    </location>
</feature>
<feature type="coiled-coil region" evidence="1">
    <location>
        <begin position="321"/>
        <end position="408"/>
    </location>
</feature>
<feature type="region of interest" description="Disordered" evidence="2">
    <location>
        <begin position="137"/>
        <end position="205"/>
    </location>
</feature>
<dbReference type="EMBL" id="OU015567">
    <property type="protein sequence ID" value="CAG5113513.1"/>
    <property type="molecule type" value="Genomic_DNA"/>
</dbReference>
<evidence type="ECO:0000313" key="5">
    <source>
        <dbReference type="Proteomes" id="UP001158576"/>
    </source>
</evidence>
<keyword evidence="1" id="KW-0175">Coiled coil</keyword>
<evidence type="ECO:0000256" key="1">
    <source>
        <dbReference type="SAM" id="Coils"/>
    </source>
</evidence>
<feature type="region of interest" description="Disordered" evidence="2">
    <location>
        <begin position="878"/>
        <end position="902"/>
    </location>
</feature>
<name>A0ABN7T6Q5_OIKDI</name>
<keyword evidence="3" id="KW-0812">Transmembrane</keyword>
<protein>
    <submittedName>
        <fullName evidence="4">Oidioi.mRNA.OKI2018_I69.chr2.g7617.t1.cds</fullName>
    </submittedName>
</protein>
<reference evidence="4 5" key="1">
    <citation type="submission" date="2021-04" db="EMBL/GenBank/DDBJ databases">
        <authorList>
            <person name="Bliznina A."/>
        </authorList>
    </citation>
    <scope>NUCLEOTIDE SEQUENCE [LARGE SCALE GENOMIC DNA]</scope>
</reference>
<dbReference type="Proteomes" id="UP001158576">
    <property type="component" value="Chromosome 2"/>
</dbReference>
<feature type="transmembrane region" description="Helical" evidence="3">
    <location>
        <begin position="678"/>
        <end position="697"/>
    </location>
</feature>
<keyword evidence="3" id="KW-0472">Membrane</keyword>
<accession>A0ABN7T6Q5</accession>
<evidence type="ECO:0000256" key="3">
    <source>
        <dbReference type="SAM" id="Phobius"/>
    </source>
</evidence>
<keyword evidence="3" id="KW-1133">Transmembrane helix</keyword>
<gene>
    <name evidence="4" type="ORF">OKIOD_LOCUS16382</name>
</gene>